<keyword evidence="1" id="KW-1185">Reference proteome</keyword>
<name>A0A914HBB3_GLORO</name>
<accession>A0A914HBB3</accession>
<protein>
    <submittedName>
        <fullName evidence="2">F-box domain-containing protein</fullName>
    </submittedName>
</protein>
<evidence type="ECO:0000313" key="2">
    <source>
        <dbReference type="WBParaSite" id="Gr19_v10_g15527.t1"/>
    </source>
</evidence>
<dbReference type="WBParaSite" id="Gr19_v10_g15527.t1">
    <property type="protein sequence ID" value="Gr19_v10_g15527.t1"/>
    <property type="gene ID" value="Gr19_v10_g15527"/>
</dbReference>
<reference evidence="2" key="1">
    <citation type="submission" date="2022-11" db="UniProtKB">
        <authorList>
            <consortium name="WormBaseParasite"/>
        </authorList>
    </citation>
    <scope>IDENTIFICATION</scope>
</reference>
<sequence>MSAPPPMLLPEELLAKAERMLFTKPANSIEHIVDLTRRNAFTDFMRLNTLARNFFIAQFVHMKEIVFEQRKPITLFKDRGKAWERSDRFYGPYLVTKEFVRTLLDSGVLLLSSLSVVGSVFSNEADINAQPSFARSPIQSFCKLFLNEDLSDEDAPKMHFALETLNIRCANDLFVDKFSEFLSLNANEVVISLYEMNFFDIKLPTCSIIRADRTEKISLQFDCLFYPSAGAVVTACNWEQFVQALLISCPKVKRIEFKIAFDGYTIQQEDSYAEFMRHFTWMADEFYARIFPMLTEGDLATQILLTLELECVSEVYEKLSLRSYEHFKRGTKITLGDELSLEHYRAREYNVFDKKGRQHKCVIRVLGRSYLYTHRVNAPEADDDD</sequence>
<proteinExistence type="predicted"/>
<dbReference type="AlphaFoldDB" id="A0A914HBB3"/>
<organism evidence="1 2">
    <name type="scientific">Globodera rostochiensis</name>
    <name type="common">Golden nematode worm</name>
    <name type="synonym">Heterodera rostochiensis</name>
    <dbReference type="NCBI Taxonomy" id="31243"/>
    <lineage>
        <taxon>Eukaryota</taxon>
        <taxon>Metazoa</taxon>
        <taxon>Ecdysozoa</taxon>
        <taxon>Nematoda</taxon>
        <taxon>Chromadorea</taxon>
        <taxon>Rhabditida</taxon>
        <taxon>Tylenchina</taxon>
        <taxon>Tylenchomorpha</taxon>
        <taxon>Tylenchoidea</taxon>
        <taxon>Heteroderidae</taxon>
        <taxon>Heteroderinae</taxon>
        <taxon>Globodera</taxon>
    </lineage>
</organism>
<evidence type="ECO:0000313" key="1">
    <source>
        <dbReference type="Proteomes" id="UP000887572"/>
    </source>
</evidence>
<dbReference type="Proteomes" id="UP000887572">
    <property type="component" value="Unplaced"/>
</dbReference>